<dbReference type="Proteomes" id="UP000034956">
    <property type="component" value="Unassembled WGS sequence"/>
</dbReference>
<dbReference type="EMBL" id="LCPF01000001">
    <property type="protein sequence ID" value="KKU91604.1"/>
    <property type="molecule type" value="Genomic_DNA"/>
</dbReference>
<gene>
    <name evidence="2" type="ORF">UY23_C0001G0210</name>
</gene>
<evidence type="ECO:0000313" key="2">
    <source>
        <dbReference type="EMBL" id="KKU91604.1"/>
    </source>
</evidence>
<sequence>MAGQASQLYKKSREYLRELQRAPDRRKKRWLVISSAAAMLLVLGLWMIYLNMTLPTLPKTTDNAPNPAPTSSQNQKESFFQIFGRGLEVTFQNLNDKFRTFGSSIGNYLKEFENKIRESNNFSIQAPTSAFRPNDLEKIPTTTLP</sequence>
<keyword evidence="1" id="KW-1133">Transmembrane helix</keyword>
<protein>
    <submittedName>
        <fullName evidence="2">Uncharacterized protein</fullName>
    </submittedName>
</protein>
<reference evidence="2 3" key="1">
    <citation type="journal article" date="2015" name="Nature">
        <title>rRNA introns, odd ribosomes, and small enigmatic genomes across a large radiation of phyla.</title>
        <authorList>
            <person name="Brown C.T."/>
            <person name="Hug L.A."/>
            <person name="Thomas B.C."/>
            <person name="Sharon I."/>
            <person name="Castelle C.J."/>
            <person name="Singh A."/>
            <person name="Wilkins M.J."/>
            <person name="Williams K.H."/>
            <person name="Banfield J.F."/>
        </authorList>
    </citation>
    <scope>NUCLEOTIDE SEQUENCE [LARGE SCALE GENOMIC DNA]</scope>
</reference>
<accession>A0A0G1UBW9</accession>
<dbReference type="AlphaFoldDB" id="A0A0G1UBW9"/>
<feature type="transmembrane region" description="Helical" evidence="1">
    <location>
        <begin position="30"/>
        <end position="49"/>
    </location>
</feature>
<organism evidence="2 3">
    <name type="scientific">Candidatus Jorgensenbacteria bacterium GW2011_GWA1_48_11</name>
    <dbReference type="NCBI Taxonomy" id="1618660"/>
    <lineage>
        <taxon>Bacteria</taxon>
        <taxon>Candidatus Joergenseniibacteriota</taxon>
    </lineage>
</organism>
<proteinExistence type="predicted"/>
<evidence type="ECO:0000313" key="3">
    <source>
        <dbReference type="Proteomes" id="UP000034956"/>
    </source>
</evidence>
<evidence type="ECO:0000256" key="1">
    <source>
        <dbReference type="SAM" id="Phobius"/>
    </source>
</evidence>
<name>A0A0G1UBW9_9BACT</name>
<keyword evidence="1" id="KW-0472">Membrane</keyword>
<keyword evidence="1" id="KW-0812">Transmembrane</keyword>
<comment type="caution">
    <text evidence="2">The sequence shown here is derived from an EMBL/GenBank/DDBJ whole genome shotgun (WGS) entry which is preliminary data.</text>
</comment>